<name>A0A059CDB1_EUCGR</name>
<dbReference type="InParanoid" id="A0A059CDB1"/>
<sequence length="147" mass="16520">MLSRCGLVFGQELELLLQLDTQVSGAKKATILDVDCGSESNRLAWEHKLKHQTERKFFLSCERQSVNALHDRTASFSSWLTILPCRAIVSIYFINYVCYPLIHRNFSSVAGFGCPKSAWLRQNSSSLEAWLAWHPTGSRVVNLASAS</sequence>
<evidence type="ECO:0000313" key="1">
    <source>
        <dbReference type="EMBL" id="KCW76176.1"/>
    </source>
</evidence>
<dbReference type="EMBL" id="KK198756">
    <property type="protein sequence ID" value="KCW76176.1"/>
    <property type="molecule type" value="Genomic_DNA"/>
</dbReference>
<protein>
    <submittedName>
        <fullName evidence="1">Uncharacterized protein</fullName>
    </submittedName>
</protein>
<accession>A0A059CDB1</accession>
<proteinExistence type="predicted"/>
<reference evidence="1" key="1">
    <citation type="submission" date="2013-07" db="EMBL/GenBank/DDBJ databases">
        <title>The genome of Eucalyptus grandis.</title>
        <authorList>
            <person name="Schmutz J."/>
            <person name="Hayes R."/>
            <person name="Myburg A."/>
            <person name="Tuskan G."/>
            <person name="Grattapaglia D."/>
            <person name="Rokhsar D.S."/>
        </authorList>
    </citation>
    <scope>NUCLEOTIDE SEQUENCE</scope>
    <source>
        <tissue evidence="1">Leaf extractions</tissue>
    </source>
</reference>
<organism evidence="1">
    <name type="scientific">Eucalyptus grandis</name>
    <name type="common">Flooded gum</name>
    <dbReference type="NCBI Taxonomy" id="71139"/>
    <lineage>
        <taxon>Eukaryota</taxon>
        <taxon>Viridiplantae</taxon>
        <taxon>Streptophyta</taxon>
        <taxon>Embryophyta</taxon>
        <taxon>Tracheophyta</taxon>
        <taxon>Spermatophyta</taxon>
        <taxon>Magnoliopsida</taxon>
        <taxon>eudicotyledons</taxon>
        <taxon>Gunneridae</taxon>
        <taxon>Pentapetalae</taxon>
        <taxon>rosids</taxon>
        <taxon>malvids</taxon>
        <taxon>Myrtales</taxon>
        <taxon>Myrtaceae</taxon>
        <taxon>Myrtoideae</taxon>
        <taxon>Eucalypteae</taxon>
        <taxon>Eucalyptus</taxon>
    </lineage>
</organism>
<dbReference type="AlphaFoldDB" id="A0A059CDB1"/>
<gene>
    <name evidence="1" type="ORF">EUGRSUZ_D00564</name>
</gene>
<dbReference type="Gramene" id="KCW76176">
    <property type="protein sequence ID" value="KCW76176"/>
    <property type="gene ID" value="EUGRSUZ_D00564"/>
</dbReference>